<accession>A0A7K9VN68</accession>
<dbReference type="PANTHER" id="PTHR28399">
    <property type="entry name" value="BARTTIN"/>
    <property type="match status" value="1"/>
</dbReference>
<keyword evidence="4" id="KW-1185">Reference proteome</keyword>
<keyword evidence="2" id="KW-1133">Transmembrane helix</keyword>
<proteinExistence type="predicted"/>
<dbReference type="AlphaFoldDB" id="A0A7K9VN68"/>
<feature type="region of interest" description="Disordered" evidence="1">
    <location>
        <begin position="111"/>
        <end position="229"/>
    </location>
</feature>
<keyword evidence="2" id="KW-0812">Transmembrane</keyword>
<feature type="non-terminal residue" evidence="3">
    <location>
        <position position="229"/>
    </location>
</feature>
<reference evidence="3 4" key="1">
    <citation type="submission" date="2019-09" db="EMBL/GenBank/DDBJ databases">
        <title>Bird 10,000 Genomes (B10K) Project - Family phase.</title>
        <authorList>
            <person name="Zhang G."/>
        </authorList>
    </citation>
    <scope>NUCLEOTIDE SEQUENCE [LARGE SCALE GENOMIC DNA]</scope>
    <source>
        <strain evidence="3">B10K-DU-001-57</strain>
        <tissue evidence="3">Muscle</tissue>
    </source>
</reference>
<evidence type="ECO:0000313" key="4">
    <source>
        <dbReference type="Proteomes" id="UP000567872"/>
    </source>
</evidence>
<evidence type="ECO:0000256" key="1">
    <source>
        <dbReference type="SAM" id="MobiDB-lite"/>
    </source>
</evidence>
<dbReference type="Proteomes" id="UP000567872">
    <property type="component" value="Unassembled WGS sequence"/>
</dbReference>
<feature type="transmembrane region" description="Helical" evidence="2">
    <location>
        <begin position="33"/>
        <end position="53"/>
    </location>
</feature>
<evidence type="ECO:0000313" key="3">
    <source>
        <dbReference type="EMBL" id="NXI74161.1"/>
    </source>
</evidence>
<feature type="region of interest" description="Disordered" evidence="1">
    <location>
        <begin position="73"/>
        <end position="93"/>
    </location>
</feature>
<dbReference type="GO" id="GO:0016323">
    <property type="term" value="C:basolateral plasma membrane"/>
    <property type="evidence" value="ECO:0007669"/>
    <property type="project" value="TreeGrafter"/>
</dbReference>
<name>A0A7K9VN68_ANSSE</name>
<dbReference type="GO" id="GO:0017081">
    <property type="term" value="F:chloride channel regulator activity"/>
    <property type="evidence" value="ECO:0007669"/>
    <property type="project" value="TreeGrafter"/>
</dbReference>
<feature type="transmembrane region" description="Helical" evidence="2">
    <location>
        <begin position="6"/>
        <end position="26"/>
    </location>
</feature>
<keyword evidence="2" id="KW-0472">Membrane</keyword>
<dbReference type="EMBL" id="VXAA01007048">
    <property type="protein sequence ID" value="NXI74161.1"/>
    <property type="molecule type" value="Genomic_DNA"/>
</dbReference>
<dbReference type="Pfam" id="PF15462">
    <property type="entry name" value="Barttin"/>
    <property type="match status" value="1"/>
</dbReference>
<comment type="caution">
    <text evidence="3">The sequence shown here is derived from an EMBL/GenBank/DDBJ whole genome shotgun (WGS) entry which is preliminary data.</text>
</comment>
<dbReference type="OrthoDB" id="9944479at2759"/>
<feature type="compositionally biased region" description="Low complexity" evidence="1">
    <location>
        <begin position="147"/>
        <end position="156"/>
    </location>
</feature>
<dbReference type="PANTHER" id="PTHR28399:SF1">
    <property type="entry name" value="BARTTIN"/>
    <property type="match status" value="1"/>
</dbReference>
<gene>
    <name evidence="3" type="primary">Bsnd</name>
    <name evidence="3" type="ORF">ANSSEM_R07750</name>
</gene>
<protein>
    <submittedName>
        <fullName evidence="3">BSND protein</fullName>
    </submittedName>
</protein>
<dbReference type="GO" id="GO:0006821">
    <property type="term" value="P:chloride transport"/>
    <property type="evidence" value="ECO:0007669"/>
    <property type="project" value="InterPro"/>
</dbReference>
<evidence type="ECO:0000256" key="2">
    <source>
        <dbReference type="SAM" id="Phobius"/>
    </source>
</evidence>
<dbReference type="InterPro" id="IPR029181">
    <property type="entry name" value="Barttin"/>
</dbReference>
<organism evidence="3 4">
    <name type="scientific">Anseranas semipalmata</name>
    <name type="common">Magpie goose</name>
    <name type="synonym">Anas semipalmata</name>
    <dbReference type="NCBI Taxonomy" id="8851"/>
    <lineage>
        <taxon>Eukaryota</taxon>
        <taxon>Metazoa</taxon>
        <taxon>Chordata</taxon>
        <taxon>Craniata</taxon>
        <taxon>Vertebrata</taxon>
        <taxon>Euteleostomi</taxon>
        <taxon>Archelosauria</taxon>
        <taxon>Archosauria</taxon>
        <taxon>Dinosauria</taxon>
        <taxon>Saurischia</taxon>
        <taxon>Theropoda</taxon>
        <taxon>Coelurosauria</taxon>
        <taxon>Aves</taxon>
        <taxon>Neognathae</taxon>
        <taxon>Galloanserae</taxon>
        <taxon>Anseriformes</taxon>
        <taxon>Anseranatidae</taxon>
        <taxon>Anseranas</taxon>
    </lineage>
</organism>
<feature type="non-terminal residue" evidence="3">
    <location>
        <position position="1"/>
    </location>
</feature>
<sequence>MAEEKTFRYGFIMLGFFLVMTGMFIMSVEKPQIYITFCAAGILLIAVGITWSMCQCYPRVTFVPVHPEAERFLADKPAPPPEGDSPGKLRPQAPYASTYEKSLPSYEQIQRQALEQPRPRSCSQPAVQAKAEVHRELGGAQDPPQEPTSRPDTSSCPPRPPPEAAPLASLLEDMDTASLEGSVPSSPVPRGRTPGSPRKATGEEDDLYYGLREGPDALPEDSDRLFEPE</sequence>